<proteinExistence type="predicted"/>
<reference evidence="3" key="1">
    <citation type="submission" date="2016-11" db="UniProtKB">
        <authorList>
            <consortium name="WormBaseParasite"/>
        </authorList>
    </citation>
    <scope>IDENTIFICATION</scope>
</reference>
<accession>A0A1I7WV95</accession>
<feature type="transmembrane region" description="Helical" evidence="1">
    <location>
        <begin position="41"/>
        <end position="63"/>
    </location>
</feature>
<dbReference type="AlphaFoldDB" id="A0A1I7WV95"/>
<keyword evidence="1" id="KW-0812">Transmembrane</keyword>
<organism evidence="2 3">
    <name type="scientific">Heterorhabditis bacteriophora</name>
    <name type="common">Entomopathogenic nematode worm</name>
    <dbReference type="NCBI Taxonomy" id="37862"/>
    <lineage>
        <taxon>Eukaryota</taxon>
        <taxon>Metazoa</taxon>
        <taxon>Ecdysozoa</taxon>
        <taxon>Nematoda</taxon>
        <taxon>Chromadorea</taxon>
        <taxon>Rhabditida</taxon>
        <taxon>Rhabditina</taxon>
        <taxon>Rhabditomorpha</taxon>
        <taxon>Strongyloidea</taxon>
        <taxon>Heterorhabditidae</taxon>
        <taxon>Heterorhabditis</taxon>
    </lineage>
</organism>
<evidence type="ECO:0000313" key="3">
    <source>
        <dbReference type="WBParaSite" id="Hba_09055"/>
    </source>
</evidence>
<dbReference type="Proteomes" id="UP000095283">
    <property type="component" value="Unplaced"/>
</dbReference>
<evidence type="ECO:0000313" key="2">
    <source>
        <dbReference type="Proteomes" id="UP000095283"/>
    </source>
</evidence>
<evidence type="ECO:0000256" key="1">
    <source>
        <dbReference type="SAM" id="Phobius"/>
    </source>
</evidence>
<protein>
    <submittedName>
        <fullName evidence="3">Uncharacterized protein</fullName>
    </submittedName>
</protein>
<keyword evidence="1" id="KW-0472">Membrane</keyword>
<keyword evidence="2" id="KW-1185">Reference proteome</keyword>
<keyword evidence="1" id="KW-1133">Transmembrane helix</keyword>
<name>A0A1I7WV95_HETBA</name>
<sequence>MNNHPINPPWRKPSTISPHAALIGSIPGQKLFAMKVEKMSIALFTLYLTSYLFASLYYLLYFCRSTAL</sequence>
<dbReference type="WBParaSite" id="Hba_09055">
    <property type="protein sequence ID" value="Hba_09055"/>
    <property type="gene ID" value="Hba_09055"/>
</dbReference>